<dbReference type="Ensembl" id="ENSAPET00000026508.1">
    <property type="protein sequence ID" value="ENSAPEP00000025829.1"/>
    <property type="gene ID" value="ENSAPEG00000018367.1"/>
</dbReference>
<comment type="similarity">
    <text evidence="1">Belongs to the HEBP family.</text>
</comment>
<dbReference type="Pfam" id="PF04832">
    <property type="entry name" value="SOUL"/>
    <property type="match status" value="1"/>
</dbReference>
<dbReference type="GO" id="GO:0020037">
    <property type="term" value="F:heme binding"/>
    <property type="evidence" value="ECO:0007669"/>
    <property type="project" value="TreeGrafter"/>
</dbReference>
<dbReference type="InterPro" id="IPR006917">
    <property type="entry name" value="SOUL_heme-bd"/>
</dbReference>
<evidence type="ECO:0000313" key="3">
    <source>
        <dbReference type="Proteomes" id="UP000265080"/>
    </source>
</evidence>
<reference evidence="2" key="3">
    <citation type="submission" date="2025-09" db="UniProtKB">
        <authorList>
            <consortium name="Ensembl"/>
        </authorList>
    </citation>
    <scope>IDENTIFICATION</scope>
</reference>
<dbReference type="FunFam" id="3.20.80.10:FF:000007">
    <property type="entry name" value="Heme-binding protein 2"/>
    <property type="match status" value="1"/>
</dbReference>
<evidence type="ECO:0000313" key="2">
    <source>
        <dbReference type="Ensembl" id="ENSAPEP00000025829.1"/>
    </source>
</evidence>
<dbReference type="PANTHER" id="PTHR11220:SF7">
    <property type="entry name" value="SOUL PROTEIN"/>
    <property type="match status" value="1"/>
</dbReference>
<dbReference type="SUPFAM" id="SSF55136">
    <property type="entry name" value="Probable bacterial effector-binding domain"/>
    <property type="match status" value="1"/>
</dbReference>
<dbReference type="AlphaFoldDB" id="A0A3P8TLL5"/>
<dbReference type="Proteomes" id="UP000265080">
    <property type="component" value="Chromosome 18"/>
</dbReference>
<proteinExistence type="inferred from homology"/>
<sequence length="206" mass="23537">LAEPIQQLTSNNQGRSSREHVPFTLLAHKEKCGEVLFEKRHYEKGHWACITMREDTYEQSICYGFMRIMRYICQQNSLDDYLGMTLPIVTVVRTDENHSVISHDVTVAYYLPAEHQAQPPQPHDSDIIVEVWPASVVYTRIIASFAVFPVAFTGPTNEVTIIDQINAMAELLDSPGVCVNDSFIVAGYTNPAHSHRQNEIWFLERR</sequence>
<protein>
    <submittedName>
        <fullName evidence="2">Heme-binding protein soul3</fullName>
    </submittedName>
</protein>
<dbReference type="GeneTree" id="ENSGT00940000164539"/>
<reference evidence="2 3" key="1">
    <citation type="submission" date="2018-03" db="EMBL/GenBank/DDBJ databases">
        <title>Finding Nemo's genes: A chromosome-scale reference assembly of the genome of the orange clownfish Amphiprion percula.</title>
        <authorList>
            <person name="Lehmann R."/>
        </authorList>
    </citation>
    <scope>NUCLEOTIDE SEQUENCE</scope>
</reference>
<name>A0A3P8TLL5_AMPPE</name>
<accession>A0A3P8TLL5</accession>
<dbReference type="OMA" id="ETGGCRM"/>
<dbReference type="Gene3D" id="3.20.80.10">
    <property type="entry name" value="Regulatory factor, effector binding domain"/>
    <property type="match status" value="1"/>
</dbReference>
<reference evidence="2" key="2">
    <citation type="submission" date="2025-08" db="UniProtKB">
        <authorList>
            <consortium name="Ensembl"/>
        </authorList>
    </citation>
    <scope>IDENTIFICATION</scope>
</reference>
<organism evidence="2 3">
    <name type="scientific">Amphiprion percula</name>
    <name type="common">Orange clownfish</name>
    <name type="synonym">Lutjanus percula</name>
    <dbReference type="NCBI Taxonomy" id="161767"/>
    <lineage>
        <taxon>Eukaryota</taxon>
        <taxon>Metazoa</taxon>
        <taxon>Chordata</taxon>
        <taxon>Craniata</taxon>
        <taxon>Vertebrata</taxon>
        <taxon>Euteleostomi</taxon>
        <taxon>Actinopterygii</taxon>
        <taxon>Neopterygii</taxon>
        <taxon>Teleostei</taxon>
        <taxon>Neoteleostei</taxon>
        <taxon>Acanthomorphata</taxon>
        <taxon>Ovalentaria</taxon>
        <taxon>Pomacentridae</taxon>
        <taxon>Amphiprion</taxon>
    </lineage>
</organism>
<keyword evidence="3" id="KW-1185">Reference proteome</keyword>
<evidence type="ECO:0000256" key="1">
    <source>
        <dbReference type="ARBA" id="ARBA00009817"/>
    </source>
</evidence>
<dbReference type="InterPro" id="IPR011256">
    <property type="entry name" value="Reg_factor_effector_dom_sf"/>
</dbReference>
<dbReference type="PANTHER" id="PTHR11220">
    <property type="entry name" value="HEME-BINDING PROTEIN-RELATED"/>
    <property type="match status" value="1"/>
</dbReference>